<feature type="transmembrane region" description="Helical" evidence="1">
    <location>
        <begin position="218"/>
        <end position="246"/>
    </location>
</feature>
<evidence type="ECO:0000313" key="5">
    <source>
        <dbReference type="EMBL" id="CAF3722408.1"/>
    </source>
</evidence>
<comment type="caution">
    <text evidence="4">The sequence shown here is derived from an EMBL/GenBank/DDBJ whole genome shotgun (WGS) entry which is preliminary data.</text>
</comment>
<dbReference type="Proteomes" id="UP000663829">
    <property type="component" value="Unassembled WGS sequence"/>
</dbReference>
<dbReference type="OrthoDB" id="10055155at2759"/>
<dbReference type="EMBL" id="CAJOBC010003703">
    <property type="protein sequence ID" value="CAF3796776.1"/>
    <property type="molecule type" value="Genomic_DNA"/>
</dbReference>
<keyword evidence="7" id="KW-1185">Reference proteome</keyword>
<dbReference type="InterPro" id="IPR035897">
    <property type="entry name" value="Toll_tir_struct_dom_sf"/>
</dbReference>
<proteinExistence type="predicted"/>
<dbReference type="EMBL" id="CAJOBA010004742">
    <property type="protein sequence ID" value="CAF3722408.1"/>
    <property type="molecule type" value="Genomic_DNA"/>
</dbReference>
<dbReference type="SUPFAM" id="SSF52200">
    <property type="entry name" value="Toll/Interleukin receptor TIR domain"/>
    <property type="match status" value="1"/>
</dbReference>
<dbReference type="AlphaFoldDB" id="A0A814ISD9"/>
<dbReference type="GO" id="GO:0007165">
    <property type="term" value="P:signal transduction"/>
    <property type="evidence" value="ECO:0007669"/>
    <property type="project" value="InterPro"/>
</dbReference>
<feature type="non-terminal residue" evidence="4">
    <location>
        <position position="1"/>
    </location>
</feature>
<dbReference type="EMBL" id="CAJNOK010004737">
    <property type="protein sequence ID" value="CAF0947967.1"/>
    <property type="molecule type" value="Genomic_DNA"/>
</dbReference>
<organism evidence="4 7">
    <name type="scientific">Didymodactylos carnosus</name>
    <dbReference type="NCBI Taxonomy" id="1234261"/>
    <lineage>
        <taxon>Eukaryota</taxon>
        <taxon>Metazoa</taxon>
        <taxon>Spiralia</taxon>
        <taxon>Gnathifera</taxon>
        <taxon>Rotifera</taxon>
        <taxon>Eurotatoria</taxon>
        <taxon>Bdelloidea</taxon>
        <taxon>Philodinida</taxon>
        <taxon>Philodinidae</taxon>
        <taxon>Didymodactylos</taxon>
    </lineage>
</organism>
<evidence type="ECO:0000313" key="3">
    <source>
        <dbReference type="EMBL" id="CAF0947967.1"/>
    </source>
</evidence>
<reference evidence="4" key="1">
    <citation type="submission" date="2021-02" db="EMBL/GenBank/DDBJ databases">
        <authorList>
            <person name="Nowell W R."/>
        </authorList>
    </citation>
    <scope>NUCLEOTIDE SEQUENCE</scope>
</reference>
<evidence type="ECO:0000259" key="2">
    <source>
        <dbReference type="Pfam" id="PF13676"/>
    </source>
</evidence>
<keyword evidence="1" id="KW-0472">Membrane</keyword>
<dbReference type="InterPro" id="IPR000157">
    <property type="entry name" value="TIR_dom"/>
</dbReference>
<evidence type="ECO:0000313" key="6">
    <source>
        <dbReference type="EMBL" id="CAF3796776.1"/>
    </source>
</evidence>
<protein>
    <recommendedName>
        <fullName evidence="2">TIR domain-containing protein</fullName>
    </recommendedName>
</protein>
<dbReference type="Proteomes" id="UP000682733">
    <property type="component" value="Unassembled WGS sequence"/>
</dbReference>
<gene>
    <name evidence="4" type="ORF">GPM918_LOCUS15010</name>
    <name evidence="3" type="ORF">OVA965_LOCUS11997</name>
    <name evidence="6" type="ORF">SRO942_LOCUS15010</name>
    <name evidence="5" type="ORF">TMI583_LOCUS12001</name>
</gene>
<evidence type="ECO:0000256" key="1">
    <source>
        <dbReference type="SAM" id="Phobius"/>
    </source>
</evidence>
<feature type="domain" description="TIR" evidence="2">
    <location>
        <begin position="46"/>
        <end position="161"/>
    </location>
</feature>
<dbReference type="EMBL" id="CAJNOQ010003703">
    <property type="protein sequence ID" value="CAF1025582.1"/>
    <property type="molecule type" value="Genomic_DNA"/>
</dbReference>
<dbReference type="Proteomes" id="UP000681722">
    <property type="component" value="Unassembled WGS sequence"/>
</dbReference>
<keyword evidence="1" id="KW-1133">Transmembrane helix</keyword>
<dbReference type="Pfam" id="PF13676">
    <property type="entry name" value="TIR_2"/>
    <property type="match status" value="1"/>
</dbReference>
<evidence type="ECO:0000313" key="7">
    <source>
        <dbReference type="Proteomes" id="UP000663829"/>
    </source>
</evidence>
<name>A0A814ISD9_9BILA</name>
<sequence length="247" mass="28941">NYEYFVSKFGRGVNLPSHKSFSDHFRPFDNALETLFHNKYKQRFDVAFSFPGEVRPIFQEIAETLRNKIAVFYDHYHRAELARINLDLYLQSIYRHETKLIVIFMCKQYNEREWCGLELRAIRNFIKTKQYHRIMLLSVDGTSEIDGIYGLDGHINIKDMKATEVADYIVQRLEQPRKSVDCEEKCENSDRVKNITIQCSNWLTDAVKSTRSLPKSALILLLLIISICYLLVGAGCVVMFFLFLLVF</sequence>
<evidence type="ECO:0000313" key="4">
    <source>
        <dbReference type="EMBL" id="CAF1025582.1"/>
    </source>
</evidence>
<accession>A0A814ISD9</accession>
<dbReference type="Proteomes" id="UP000677228">
    <property type="component" value="Unassembled WGS sequence"/>
</dbReference>
<keyword evidence="1" id="KW-0812">Transmembrane</keyword>